<evidence type="ECO:0000256" key="1">
    <source>
        <dbReference type="SAM" id="Phobius"/>
    </source>
</evidence>
<keyword evidence="1" id="KW-1133">Transmembrane helix</keyword>
<dbReference type="OrthoDB" id="425662at2"/>
<reference evidence="3 4" key="1">
    <citation type="submission" date="2018-11" db="EMBL/GenBank/DDBJ databases">
        <title>Whole genome sequencing of an environmental sample.</title>
        <authorList>
            <person name="Sarangi A.N."/>
            <person name="Singh D."/>
            <person name="Tripathy S."/>
        </authorList>
    </citation>
    <scope>NUCLEOTIDE SEQUENCE [LARGE SCALE GENOMIC DNA]</scope>
    <source>
        <strain evidence="3 4">Lakshadweep</strain>
    </source>
</reference>
<name>A0A4Q7EG44_9CYAN</name>
<proteinExistence type="predicted"/>
<comment type="caution">
    <text evidence="3">The sequence shown here is derived from an EMBL/GenBank/DDBJ whole genome shotgun (WGS) entry which is preliminary data.</text>
</comment>
<dbReference type="Gene3D" id="2.40.50.140">
    <property type="entry name" value="Nucleic acid-binding proteins"/>
    <property type="match status" value="1"/>
</dbReference>
<feature type="transmembrane region" description="Helical" evidence="1">
    <location>
        <begin position="35"/>
        <end position="52"/>
    </location>
</feature>
<feature type="domain" description="NfeD-like C-terminal" evidence="2">
    <location>
        <begin position="90"/>
        <end position="140"/>
    </location>
</feature>
<dbReference type="RefSeq" id="WP_052288222.1">
    <property type="nucleotide sequence ID" value="NZ_QVFV01000001.1"/>
</dbReference>
<organism evidence="3 4">
    <name type="scientific">Leptolyngbya iicbica LK</name>
    <dbReference type="NCBI Taxonomy" id="2294035"/>
    <lineage>
        <taxon>Bacteria</taxon>
        <taxon>Bacillati</taxon>
        <taxon>Cyanobacteriota</taxon>
        <taxon>Cyanophyceae</taxon>
        <taxon>Leptolyngbyales</taxon>
        <taxon>Leptolyngbyaceae</taxon>
        <taxon>Leptolyngbya group</taxon>
        <taxon>Leptolyngbya</taxon>
        <taxon>Leptolyngbya iicbica</taxon>
    </lineage>
</organism>
<sequence length="151" mass="15934">MNFPDLLTLPVGPTPWIVGGCCLLAFSLVLPNPPIVALGLASLVTAIAAVRLPTLPSQLLICSILAAVFTLVMRGLLPQESKELAAAPTARVCDAIAPGELGRVHYEGAIWHARCQISDVAIAPQTQVRVIERQGNTLIVLPMPPARSTTD</sequence>
<gene>
    <name evidence="3" type="ORF">DYY88_03270</name>
</gene>
<dbReference type="AlphaFoldDB" id="A0A4Q7EG44"/>
<keyword evidence="1" id="KW-0472">Membrane</keyword>
<feature type="transmembrane region" description="Helical" evidence="1">
    <location>
        <begin position="58"/>
        <end position="77"/>
    </location>
</feature>
<accession>A0A4Q7EG44</accession>
<evidence type="ECO:0000259" key="2">
    <source>
        <dbReference type="Pfam" id="PF01957"/>
    </source>
</evidence>
<dbReference type="EMBL" id="QVFV01000001">
    <property type="protein sequence ID" value="RZM82285.1"/>
    <property type="molecule type" value="Genomic_DNA"/>
</dbReference>
<feature type="transmembrane region" description="Helical" evidence="1">
    <location>
        <begin position="12"/>
        <end position="30"/>
    </location>
</feature>
<keyword evidence="4" id="KW-1185">Reference proteome</keyword>
<protein>
    <submittedName>
        <fullName evidence="3">NfeD family protein</fullName>
    </submittedName>
</protein>
<dbReference type="InterPro" id="IPR012340">
    <property type="entry name" value="NA-bd_OB-fold"/>
</dbReference>
<keyword evidence="1" id="KW-0812">Transmembrane</keyword>
<evidence type="ECO:0000313" key="3">
    <source>
        <dbReference type="EMBL" id="RZM82285.1"/>
    </source>
</evidence>
<evidence type="ECO:0000313" key="4">
    <source>
        <dbReference type="Proteomes" id="UP000292459"/>
    </source>
</evidence>
<dbReference type="InterPro" id="IPR002810">
    <property type="entry name" value="NfeD-like_C"/>
</dbReference>
<dbReference type="Proteomes" id="UP000292459">
    <property type="component" value="Unassembled WGS sequence"/>
</dbReference>
<dbReference type="Pfam" id="PF01957">
    <property type="entry name" value="NfeD"/>
    <property type="match status" value="1"/>
</dbReference>